<feature type="binding site" evidence="4">
    <location>
        <position position="20"/>
    </location>
    <ligand>
        <name>Zn(2+)</name>
        <dbReference type="ChEBI" id="CHEBI:29105"/>
        <note>ligand shared with metalloproteinase partner</note>
    </ligand>
</feature>
<dbReference type="FunFam" id="2.40.50.120:FF:000037">
    <property type="entry name" value="Predicted protein"/>
    <property type="match status" value="1"/>
</dbReference>
<feature type="disulfide bond" evidence="5">
    <location>
        <begin position="22"/>
        <end position="143"/>
    </location>
</feature>
<dbReference type="GO" id="GO:0005615">
    <property type="term" value="C:extracellular space"/>
    <property type="evidence" value="ECO:0000318"/>
    <property type="project" value="GO_Central"/>
</dbReference>
<evidence type="ECO:0000256" key="6">
    <source>
        <dbReference type="SAM" id="SignalP"/>
    </source>
</evidence>
<dbReference type="GO" id="GO:0051045">
    <property type="term" value="P:negative regulation of membrane protein ectodomain proteolysis"/>
    <property type="evidence" value="ECO:0000318"/>
    <property type="project" value="GO_Central"/>
</dbReference>
<dbReference type="Pfam" id="PF00965">
    <property type="entry name" value="TIMP"/>
    <property type="match status" value="1"/>
</dbReference>
<dbReference type="InterPro" id="IPR008993">
    <property type="entry name" value="TIMP-like_OB-fold"/>
</dbReference>
<name>A7SSJ2_NEMVE</name>
<comment type="subcellular location">
    <subcellularLocation>
        <location evidence="1">Secreted</location>
    </subcellularLocation>
</comment>
<keyword evidence="4" id="KW-0862">Zinc</keyword>
<dbReference type="AlphaFoldDB" id="A7SSJ2"/>
<dbReference type="OMA" id="NCECHIT"/>
<evidence type="ECO:0000313" key="9">
    <source>
        <dbReference type="Proteomes" id="UP000001593"/>
    </source>
</evidence>
<dbReference type="HOGENOM" id="CLU_084029_1_1_1"/>
<feature type="chain" id="PRO_5002715461" description="NTR domain-containing protein" evidence="6">
    <location>
        <begin position="18"/>
        <end position="241"/>
    </location>
</feature>
<feature type="domain" description="NTR" evidence="7">
    <location>
        <begin position="20"/>
        <end position="168"/>
    </location>
</feature>
<evidence type="ECO:0000256" key="1">
    <source>
        <dbReference type="ARBA" id="ARBA00004613"/>
    </source>
</evidence>
<evidence type="ECO:0000313" key="8">
    <source>
        <dbReference type="EMBL" id="EDO33349.1"/>
    </source>
</evidence>
<dbReference type="OrthoDB" id="5968052at2759"/>
<gene>
    <name evidence="8" type="ORF">NEMVEDRAFT_v1g216776</name>
</gene>
<dbReference type="PANTHER" id="PTHR11844">
    <property type="entry name" value="METALLOPROTEASE INHIBITOR"/>
    <property type="match status" value="1"/>
</dbReference>
<evidence type="ECO:0000256" key="3">
    <source>
        <dbReference type="ARBA" id="ARBA00023157"/>
    </source>
</evidence>
<feature type="disulfide bond" evidence="5">
    <location>
        <begin position="33"/>
        <end position="168"/>
    </location>
</feature>
<protein>
    <recommendedName>
        <fullName evidence="7">NTR domain-containing protein</fullName>
    </recommendedName>
</protein>
<evidence type="ECO:0000256" key="5">
    <source>
        <dbReference type="PIRSR" id="PIRSR601820-3"/>
    </source>
</evidence>
<keyword evidence="9" id="KW-1185">Reference proteome</keyword>
<dbReference type="Proteomes" id="UP000001593">
    <property type="component" value="Unassembled WGS sequence"/>
</dbReference>
<accession>A7SSJ2</accession>
<dbReference type="KEGG" id="nve:5504551"/>
<dbReference type="GO" id="GO:0046872">
    <property type="term" value="F:metal ion binding"/>
    <property type="evidence" value="ECO:0007669"/>
    <property type="project" value="UniProtKB-KW"/>
</dbReference>
<evidence type="ECO:0000256" key="4">
    <source>
        <dbReference type="PIRSR" id="PIRSR601820-1"/>
    </source>
</evidence>
<dbReference type="PANTHER" id="PTHR11844:SF33">
    <property type="entry name" value="TISSUE INHIBITOR OF METALLOPROTEINASE"/>
    <property type="match status" value="1"/>
</dbReference>
<evidence type="ECO:0000256" key="2">
    <source>
        <dbReference type="ARBA" id="ARBA00022525"/>
    </source>
</evidence>
<feature type="signal peptide" evidence="6">
    <location>
        <begin position="1"/>
        <end position="17"/>
    </location>
</feature>
<dbReference type="PhylomeDB" id="A7SSJ2"/>
<keyword evidence="4" id="KW-0479">Metal-binding</keyword>
<keyword evidence="2" id="KW-0964">Secreted</keyword>
<reference evidence="8 9" key="1">
    <citation type="journal article" date="2007" name="Science">
        <title>Sea anemone genome reveals ancestral eumetazoan gene repertoire and genomic organization.</title>
        <authorList>
            <person name="Putnam N.H."/>
            <person name="Srivastava M."/>
            <person name="Hellsten U."/>
            <person name="Dirks B."/>
            <person name="Chapman J."/>
            <person name="Salamov A."/>
            <person name="Terry A."/>
            <person name="Shapiro H."/>
            <person name="Lindquist E."/>
            <person name="Kapitonov V.V."/>
            <person name="Jurka J."/>
            <person name="Genikhovich G."/>
            <person name="Grigoriev I.V."/>
            <person name="Lucas S.M."/>
            <person name="Steele R.E."/>
            <person name="Finnerty J.R."/>
            <person name="Technau U."/>
            <person name="Martindale M.Q."/>
            <person name="Rokhsar D.S."/>
        </authorList>
    </citation>
    <scope>NUCLEOTIDE SEQUENCE [LARGE SCALE GENOMIC DNA]</scope>
    <source>
        <strain evidence="9">CH2 X CH6</strain>
    </source>
</reference>
<sequence>MALGLTVLLVFAALTEGKACVCKMGSHPQDKFCQADFVVRGRVESGPVEGYITYPPQSRGFRHWPKQRDVLVHVVMVTQIFKGAGLVSKAGKPVAKQPEEGNPLVHNVKIYADRSPCPGWLRAGTDYLLAGLVDDGKLFISSCHWTSPWQQVTQAQRLGVQSVYGESCRCRVTSCSFLGPGGLILDSHCSEGYLYCGEHGLSCAWKPVITGSESNEYKKCKASIIPALHQIERRHRVVRKH</sequence>
<dbReference type="InterPro" id="IPR001134">
    <property type="entry name" value="Netrin_domain"/>
</dbReference>
<dbReference type="InterPro" id="IPR001820">
    <property type="entry name" value="TIMP"/>
</dbReference>
<dbReference type="SMART" id="SM00206">
    <property type="entry name" value="NTR"/>
    <property type="match status" value="1"/>
</dbReference>
<dbReference type="Gene3D" id="2.40.50.120">
    <property type="match status" value="1"/>
</dbReference>
<evidence type="ECO:0000259" key="7">
    <source>
        <dbReference type="PROSITE" id="PS50189"/>
    </source>
</evidence>
<keyword evidence="3 5" id="KW-1015">Disulfide bond</keyword>
<dbReference type="STRING" id="45351.A7SSJ2"/>
<dbReference type="InParanoid" id="A7SSJ2"/>
<dbReference type="GO" id="GO:0031012">
    <property type="term" value="C:extracellular matrix"/>
    <property type="evidence" value="ECO:0000318"/>
    <property type="project" value="GO_Central"/>
</dbReference>
<dbReference type="EMBL" id="DS469777">
    <property type="protein sequence ID" value="EDO33349.1"/>
    <property type="molecule type" value="Genomic_DNA"/>
</dbReference>
<proteinExistence type="predicted"/>
<dbReference type="PROSITE" id="PS50189">
    <property type="entry name" value="NTR"/>
    <property type="match status" value="1"/>
</dbReference>
<keyword evidence="6" id="KW-0732">Signal</keyword>
<dbReference type="SUPFAM" id="SSF50242">
    <property type="entry name" value="TIMP-like"/>
    <property type="match status" value="1"/>
</dbReference>
<feature type="disulfide bond" evidence="5">
    <location>
        <begin position="20"/>
        <end position="117"/>
    </location>
</feature>
<organism evidence="8 9">
    <name type="scientific">Nematostella vectensis</name>
    <name type="common">Starlet sea anemone</name>
    <dbReference type="NCBI Taxonomy" id="45351"/>
    <lineage>
        <taxon>Eukaryota</taxon>
        <taxon>Metazoa</taxon>
        <taxon>Cnidaria</taxon>
        <taxon>Anthozoa</taxon>
        <taxon>Hexacorallia</taxon>
        <taxon>Actiniaria</taxon>
        <taxon>Edwardsiidae</taxon>
        <taxon>Nematostella</taxon>
    </lineage>
</organism>
<dbReference type="eggNOG" id="KOG4745">
    <property type="taxonomic scope" value="Eukaryota"/>
</dbReference>
<dbReference type="GO" id="GO:0008191">
    <property type="term" value="F:metalloendopeptidase inhibitor activity"/>
    <property type="evidence" value="ECO:0000318"/>
    <property type="project" value="GO_Central"/>
</dbReference>